<sequence>MGVWASTANVDIVRVLCDLVRSSEFAGDFHVKKKHAQWGRVSLVLLLLYGTLDCCLGMLYILCGMDLFGIELVGWELRYWVAEKSQRVVALALPNLQLQGTISLSLANLSFLSVLNLQNNSFRGGIPFGLGQMPRFGKMWKGPWNVPELKVLDLTNNSLTGMIPPSVGNATKMMNFILSGNRVSSNIPKEIGNLSQLAGLSLLDNQLTGSIPSTLFNISLLLGVSLSFNSLSGPLLLDEGNIVSNLYFLSISDNQISGCIPSSICQLTELKVSISFNNITGDIPRNIGCLSKLETFLIGDNPIKGTIPTSLGNITTLRYIYCQNNHIVGQIPSELGKSNLRQLSFGQNYNLIGQIPEAIFNISSLEIIDFSFNNLLGRIPTTTGLHLPNIKDLILGDNQLEEEISLFITNASKLEILDLAQNFLARTIPNNLGNLRELRALLLYTNELTNEPTEHELRFFNSLVDCRMLKHLQVGNNPLNAVLPNSIGNLSSTIEDFHIADAHINGLIPTSIGNMTGLTSLSLQGNNLTGSIPSDVGLCGMHILEIPACAITNPGKQSKLKEVVLKIVTPVVIASFMIFLFVSIWIMKQHKKGKSKDVEKEVSCLGTTILEMRGKKGL</sequence>
<comment type="caution">
    <text evidence="10">The sequence shown here is derived from an EMBL/GenBank/DDBJ whole genome shotgun (WGS) entry which is preliminary data.</text>
</comment>
<evidence type="ECO:0000256" key="8">
    <source>
        <dbReference type="ARBA" id="ARBA00023180"/>
    </source>
</evidence>
<evidence type="ECO:0000256" key="9">
    <source>
        <dbReference type="SAM" id="Phobius"/>
    </source>
</evidence>
<keyword evidence="11" id="KW-1185">Reference proteome</keyword>
<dbReference type="Gene3D" id="3.80.10.10">
    <property type="entry name" value="Ribonuclease Inhibitor"/>
    <property type="match status" value="4"/>
</dbReference>
<evidence type="ECO:0000256" key="1">
    <source>
        <dbReference type="ARBA" id="ARBA00004167"/>
    </source>
</evidence>
<keyword evidence="5" id="KW-0677">Repeat</keyword>
<feature type="transmembrane region" description="Helical" evidence="9">
    <location>
        <begin position="41"/>
        <end position="62"/>
    </location>
</feature>
<evidence type="ECO:0000256" key="4">
    <source>
        <dbReference type="ARBA" id="ARBA00022729"/>
    </source>
</evidence>
<reference evidence="10 11" key="1">
    <citation type="submission" date="2020-09" db="EMBL/GenBank/DDBJ databases">
        <title>De no assembly of potato wild relative species, Solanum commersonii.</title>
        <authorList>
            <person name="Cho K."/>
        </authorList>
    </citation>
    <scope>NUCLEOTIDE SEQUENCE [LARGE SCALE GENOMIC DNA]</scope>
    <source>
        <strain evidence="10">LZ3.2</strain>
        <tissue evidence="10">Leaf</tissue>
    </source>
</reference>
<keyword evidence="2" id="KW-0433">Leucine-rich repeat</keyword>
<dbReference type="GO" id="GO:0051707">
    <property type="term" value="P:response to other organism"/>
    <property type="evidence" value="ECO:0007669"/>
    <property type="project" value="UniProtKB-ARBA"/>
</dbReference>
<dbReference type="FunFam" id="3.80.10.10:FF:000041">
    <property type="entry name" value="LRR receptor-like serine/threonine-protein kinase ERECTA"/>
    <property type="match status" value="1"/>
</dbReference>
<protein>
    <submittedName>
        <fullName evidence="10">Uncharacterized protein</fullName>
    </submittedName>
</protein>
<gene>
    <name evidence="10" type="ORF">H5410_020513</name>
</gene>
<name>A0A9J5ZBG5_SOLCO</name>
<evidence type="ECO:0000256" key="5">
    <source>
        <dbReference type="ARBA" id="ARBA00022737"/>
    </source>
</evidence>
<dbReference type="OrthoDB" id="676979at2759"/>
<evidence type="ECO:0000256" key="7">
    <source>
        <dbReference type="ARBA" id="ARBA00023136"/>
    </source>
</evidence>
<dbReference type="InterPro" id="IPR003591">
    <property type="entry name" value="Leu-rich_rpt_typical-subtyp"/>
</dbReference>
<dbReference type="Pfam" id="PF00560">
    <property type="entry name" value="LRR_1"/>
    <property type="match status" value="6"/>
</dbReference>
<dbReference type="FunFam" id="3.80.10.10:FF:000095">
    <property type="entry name" value="LRR receptor-like serine/threonine-protein kinase GSO1"/>
    <property type="match status" value="1"/>
</dbReference>
<dbReference type="SUPFAM" id="SSF52047">
    <property type="entry name" value="RNI-like"/>
    <property type="match status" value="1"/>
</dbReference>
<feature type="transmembrane region" description="Helical" evidence="9">
    <location>
        <begin position="563"/>
        <end position="586"/>
    </location>
</feature>
<keyword evidence="3 9" id="KW-0812">Transmembrane</keyword>
<evidence type="ECO:0000256" key="6">
    <source>
        <dbReference type="ARBA" id="ARBA00022989"/>
    </source>
</evidence>
<dbReference type="PANTHER" id="PTHR48004">
    <property type="entry name" value="OS01G0149700 PROTEIN"/>
    <property type="match status" value="1"/>
</dbReference>
<dbReference type="PANTHER" id="PTHR48004:SF73">
    <property type="entry name" value="RECEPTOR-LIKE PROTEIN 16-RELATED"/>
    <property type="match status" value="1"/>
</dbReference>
<comment type="subcellular location">
    <subcellularLocation>
        <location evidence="1">Membrane</location>
        <topology evidence="1">Single-pass membrane protein</topology>
    </subcellularLocation>
</comment>
<proteinExistence type="predicted"/>
<keyword evidence="6 9" id="KW-1133">Transmembrane helix</keyword>
<evidence type="ECO:0000313" key="10">
    <source>
        <dbReference type="EMBL" id="KAG5609232.1"/>
    </source>
</evidence>
<dbReference type="SUPFAM" id="SSF52058">
    <property type="entry name" value="L domain-like"/>
    <property type="match status" value="1"/>
</dbReference>
<dbReference type="EMBL" id="JACXVP010000004">
    <property type="protein sequence ID" value="KAG5609232.1"/>
    <property type="molecule type" value="Genomic_DNA"/>
</dbReference>
<dbReference type="InterPro" id="IPR001611">
    <property type="entry name" value="Leu-rich_rpt"/>
</dbReference>
<dbReference type="InterPro" id="IPR052941">
    <property type="entry name" value="StomDev_PlantInt_Reg"/>
</dbReference>
<keyword evidence="7 9" id="KW-0472">Membrane</keyword>
<evidence type="ECO:0000256" key="3">
    <source>
        <dbReference type="ARBA" id="ARBA00022692"/>
    </source>
</evidence>
<evidence type="ECO:0000313" key="11">
    <source>
        <dbReference type="Proteomes" id="UP000824120"/>
    </source>
</evidence>
<dbReference type="AlphaFoldDB" id="A0A9J5ZBG5"/>
<accession>A0A9J5ZBG5</accession>
<dbReference type="Proteomes" id="UP000824120">
    <property type="component" value="Chromosome 4"/>
</dbReference>
<dbReference type="GO" id="GO:0006952">
    <property type="term" value="P:defense response"/>
    <property type="evidence" value="ECO:0007669"/>
    <property type="project" value="UniProtKB-ARBA"/>
</dbReference>
<dbReference type="SMART" id="SM00369">
    <property type="entry name" value="LRR_TYP"/>
    <property type="match status" value="5"/>
</dbReference>
<keyword evidence="8" id="KW-0325">Glycoprotein</keyword>
<dbReference type="GO" id="GO:0016020">
    <property type="term" value="C:membrane"/>
    <property type="evidence" value="ECO:0007669"/>
    <property type="project" value="UniProtKB-SubCell"/>
</dbReference>
<keyword evidence="4" id="KW-0732">Signal</keyword>
<dbReference type="InterPro" id="IPR032675">
    <property type="entry name" value="LRR_dom_sf"/>
</dbReference>
<evidence type="ECO:0000256" key="2">
    <source>
        <dbReference type="ARBA" id="ARBA00022614"/>
    </source>
</evidence>
<organism evidence="10 11">
    <name type="scientific">Solanum commersonii</name>
    <name type="common">Commerson's wild potato</name>
    <name type="synonym">Commerson's nightshade</name>
    <dbReference type="NCBI Taxonomy" id="4109"/>
    <lineage>
        <taxon>Eukaryota</taxon>
        <taxon>Viridiplantae</taxon>
        <taxon>Streptophyta</taxon>
        <taxon>Embryophyta</taxon>
        <taxon>Tracheophyta</taxon>
        <taxon>Spermatophyta</taxon>
        <taxon>Magnoliopsida</taxon>
        <taxon>eudicotyledons</taxon>
        <taxon>Gunneridae</taxon>
        <taxon>Pentapetalae</taxon>
        <taxon>asterids</taxon>
        <taxon>lamiids</taxon>
        <taxon>Solanales</taxon>
        <taxon>Solanaceae</taxon>
        <taxon>Solanoideae</taxon>
        <taxon>Solaneae</taxon>
        <taxon>Solanum</taxon>
    </lineage>
</organism>